<dbReference type="EMBL" id="BQNB010015802">
    <property type="protein sequence ID" value="GJT44304.1"/>
    <property type="molecule type" value="Genomic_DNA"/>
</dbReference>
<dbReference type="Proteomes" id="UP001151760">
    <property type="component" value="Unassembled WGS sequence"/>
</dbReference>
<accession>A0ABQ5E400</accession>
<keyword evidence="2" id="KW-1185">Reference proteome</keyword>
<evidence type="ECO:0000313" key="1">
    <source>
        <dbReference type="EMBL" id="GJT44304.1"/>
    </source>
</evidence>
<comment type="caution">
    <text evidence="1">The sequence shown here is derived from an EMBL/GenBank/DDBJ whole genome shotgun (WGS) entry which is preliminary data.</text>
</comment>
<reference evidence="1" key="2">
    <citation type="submission" date="2022-01" db="EMBL/GenBank/DDBJ databases">
        <authorList>
            <person name="Yamashiro T."/>
            <person name="Shiraishi A."/>
            <person name="Satake H."/>
            <person name="Nakayama K."/>
        </authorList>
    </citation>
    <scope>NUCLEOTIDE SEQUENCE</scope>
</reference>
<name>A0ABQ5E400_9ASTR</name>
<sequence length="100" mass="10989">MTQLQWCLSGNGERTRIRISRTTNCIDRLVDIVLLWDGSVLVGTSVKAFPSSEGEPPLVYGEEVTDNCTETDAKVRRKKPVASESYSMNGSIEAVTATDH</sequence>
<evidence type="ECO:0000313" key="2">
    <source>
        <dbReference type="Proteomes" id="UP001151760"/>
    </source>
</evidence>
<gene>
    <name evidence="1" type="ORF">Tco_0953019</name>
</gene>
<proteinExistence type="predicted"/>
<reference evidence="1" key="1">
    <citation type="journal article" date="2022" name="Int. J. Mol. Sci.">
        <title>Draft Genome of Tanacetum Coccineum: Genomic Comparison of Closely Related Tanacetum-Family Plants.</title>
        <authorList>
            <person name="Yamashiro T."/>
            <person name="Shiraishi A."/>
            <person name="Nakayama K."/>
            <person name="Satake H."/>
        </authorList>
    </citation>
    <scope>NUCLEOTIDE SEQUENCE</scope>
</reference>
<protein>
    <submittedName>
        <fullName evidence="1">Uncharacterized protein</fullName>
    </submittedName>
</protein>
<organism evidence="1 2">
    <name type="scientific">Tanacetum coccineum</name>
    <dbReference type="NCBI Taxonomy" id="301880"/>
    <lineage>
        <taxon>Eukaryota</taxon>
        <taxon>Viridiplantae</taxon>
        <taxon>Streptophyta</taxon>
        <taxon>Embryophyta</taxon>
        <taxon>Tracheophyta</taxon>
        <taxon>Spermatophyta</taxon>
        <taxon>Magnoliopsida</taxon>
        <taxon>eudicotyledons</taxon>
        <taxon>Gunneridae</taxon>
        <taxon>Pentapetalae</taxon>
        <taxon>asterids</taxon>
        <taxon>campanulids</taxon>
        <taxon>Asterales</taxon>
        <taxon>Asteraceae</taxon>
        <taxon>Asteroideae</taxon>
        <taxon>Anthemideae</taxon>
        <taxon>Anthemidinae</taxon>
        <taxon>Tanacetum</taxon>
    </lineage>
</organism>